<dbReference type="PANTHER" id="PTHR43766">
    <property type="entry name" value="TRYPTOPHAN--TRNA LIGASE, MITOCHONDRIAL"/>
    <property type="match status" value="1"/>
</dbReference>
<evidence type="ECO:0000256" key="9">
    <source>
        <dbReference type="NCBIfam" id="TIGR00233"/>
    </source>
</evidence>
<evidence type="ECO:0000256" key="1">
    <source>
        <dbReference type="ARBA" id="ARBA00005594"/>
    </source>
</evidence>
<reference evidence="11 12" key="1">
    <citation type="journal article" date="2009" name="PLoS ONE">
        <title>Methylobacterium genome sequences: a reference blueprint to investigate microbial metabolism of C1 compounds from natural and industrial sources.</title>
        <authorList>
            <person name="Vuilleumier S."/>
            <person name="Chistoserdova L."/>
            <person name="Lee M.-C."/>
            <person name="Bringel F."/>
            <person name="Lajus A."/>
            <person name="Zhou Y."/>
            <person name="Gourion B."/>
            <person name="Barbe V."/>
            <person name="Chang J."/>
            <person name="Cruveiller S."/>
            <person name="Dossat C."/>
            <person name="Gillett W."/>
            <person name="Gruffaz C."/>
            <person name="Haugen E."/>
            <person name="Hourcade E."/>
            <person name="Levy R."/>
            <person name="Mangenot S."/>
            <person name="Muller E."/>
            <person name="Nadalig T."/>
            <person name="Pagni M."/>
            <person name="Penny C."/>
            <person name="Peyraud R."/>
            <person name="Robinson D.G."/>
            <person name="Roche D."/>
            <person name="Rouy Z."/>
            <person name="Saenampechek C."/>
            <person name="Salvignol G."/>
            <person name="Vallenet D."/>
            <person name="Wu Z."/>
            <person name="Marx C.J."/>
            <person name="Vorholt J.A."/>
            <person name="Olson M.V."/>
            <person name="Kaul R."/>
            <person name="Weissenbach J."/>
            <person name="Medigue C."/>
            <person name="Lidstrom M.E."/>
        </authorList>
    </citation>
    <scope>NUCLEOTIDE SEQUENCE [LARGE SCALE GENOMIC DNA]</scope>
    <source>
        <strain evidence="12">ATCC 14718 / DSM 1338 / JCM 2805 / NCIMB 9133 / AM1</strain>
    </source>
</reference>
<evidence type="ECO:0000313" key="11">
    <source>
        <dbReference type="EMBL" id="ACS43839.1"/>
    </source>
</evidence>
<dbReference type="EMBL" id="CP001511">
    <property type="protein sequence ID" value="ACS43839.1"/>
    <property type="molecule type" value="Genomic_DNA"/>
</dbReference>
<evidence type="ECO:0000256" key="2">
    <source>
        <dbReference type="ARBA" id="ARBA00013161"/>
    </source>
</evidence>
<keyword evidence="3 10" id="KW-0436">Ligase</keyword>
<dbReference type="SUPFAM" id="SSF52374">
    <property type="entry name" value="Nucleotidylyl transferase"/>
    <property type="match status" value="1"/>
</dbReference>
<dbReference type="Pfam" id="PF00579">
    <property type="entry name" value="tRNA-synt_1b"/>
    <property type="match status" value="1"/>
</dbReference>
<comment type="similarity">
    <text evidence="1 10">Belongs to the class-I aminoacyl-tRNA synthetase family.</text>
</comment>
<organism evidence="11 12">
    <name type="scientific">Methylorubrum extorquens (strain ATCC 14718 / DSM 1338 / JCM 2805 / NCIMB 9133 / AM1)</name>
    <name type="common">Methylobacterium extorquens</name>
    <dbReference type="NCBI Taxonomy" id="272630"/>
    <lineage>
        <taxon>Bacteria</taxon>
        <taxon>Pseudomonadati</taxon>
        <taxon>Pseudomonadota</taxon>
        <taxon>Alphaproteobacteria</taxon>
        <taxon>Hyphomicrobiales</taxon>
        <taxon>Methylobacteriaceae</taxon>
        <taxon>Methylorubrum</taxon>
    </lineage>
</organism>
<evidence type="ECO:0000313" key="12">
    <source>
        <dbReference type="Proteomes" id="UP000009081"/>
    </source>
</evidence>
<dbReference type="InterPro" id="IPR014729">
    <property type="entry name" value="Rossmann-like_a/b/a_fold"/>
</dbReference>
<evidence type="ECO:0000256" key="4">
    <source>
        <dbReference type="ARBA" id="ARBA00022741"/>
    </source>
</evidence>
<gene>
    <name evidence="11" type="ordered locus">MexAM1_META2p1058</name>
</gene>
<dbReference type="PANTHER" id="PTHR43766:SF1">
    <property type="entry name" value="TRYPTOPHAN--TRNA LIGASE, MITOCHONDRIAL"/>
    <property type="match status" value="1"/>
</dbReference>
<accession>C5B5V7</accession>
<dbReference type="GO" id="GO:0005524">
    <property type="term" value="F:ATP binding"/>
    <property type="evidence" value="ECO:0007669"/>
    <property type="project" value="UniProtKB-KW"/>
</dbReference>
<dbReference type="InterPro" id="IPR002305">
    <property type="entry name" value="aa-tRNA-synth_Ic"/>
</dbReference>
<dbReference type="Proteomes" id="UP000009081">
    <property type="component" value="Plasmid megaplasmid"/>
</dbReference>
<keyword evidence="12" id="KW-1185">Reference proteome</keyword>
<dbReference type="FunFam" id="1.10.240.10:FF:000005">
    <property type="entry name" value="Tryptophan--tRNA ligase"/>
    <property type="match status" value="1"/>
</dbReference>
<protein>
    <recommendedName>
        <fullName evidence="2 9">Tryptophan--tRNA ligase</fullName>
        <ecNumber evidence="2 9">6.1.1.2</ecNumber>
    </recommendedName>
</protein>
<dbReference type="NCBIfam" id="TIGR00233">
    <property type="entry name" value="trpS"/>
    <property type="match status" value="1"/>
</dbReference>
<dbReference type="PROSITE" id="PS00178">
    <property type="entry name" value="AA_TRNA_LIGASE_I"/>
    <property type="match status" value="1"/>
</dbReference>
<keyword evidence="6 10" id="KW-0648">Protein biosynthesis</keyword>
<proteinExistence type="inferred from homology"/>
<keyword evidence="5 10" id="KW-0067">ATP-binding</keyword>
<dbReference type="Gene3D" id="1.10.240.10">
    <property type="entry name" value="Tyrosyl-Transfer RNA Synthetase"/>
    <property type="match status" value="1"/>
</dbReference>
<dbReference type="KEGG" id="mea:Mex_2p1058"/>
<dbReference type="OrthoDB" id="9801042at2"/>
<keyword evidence="7 10" id="KW-0030">Aminoacyl-tRNA synthetase</keyword>
<dbReference type="GO" id="GO:0006436">
    <property type="term" value="P:tryptophanyl-tRNA aminoacylation"/>
    <property type="evidence" value="ECO:0007669"/>
    <property type="project" value="UniProtKB-UniRule"/>
</dbReference>
<evidence type="ECO:0000256" key="6">
    <source>
        <dbReference type="ARBA" id="ARBA00022917"/>
    </source>
</evidence>
<dbReference type="InterPro" id="IPR050203">
    <property type="entry name" value="Trp-tRNA_synthetase"/>
</dbReference>
<sequence>MFDLAMPCPVLGLLPGDVVLTGDRPTGPLHLGHLAGSLAARVAGQHACPHTILVADLQALTDHAHDVARVRDAVDGILIDYAAVGLDPAKVGLVLQSDVPEISEIAMLLLNLVSLERILRNPTVKAELAQKGDNARNAGFAIYPASQAADILAFRATAVPVGRDQAPMIELAAHLADQLALRGAEVPVPRAVFPAAGAAGRLPGCDGRKASKTLGNAIALGATDAEIASAVRRMVSDPARTSRADPGDPDKPIAFAYLRAFDPDRQGLADLEAEYRRGGVGDGDVKKRAERVVRDLVGPVRERRVEAGRRLPELRDALRDGTASARGTARETLDGIRSCFGLSRRAV</sequence>
<comment type="catalytic activity">
    <reaction evidence="8">
        <text>tRNA(Trp) + L-tryptophan + ATP = L-tryptophyl-tRNA(Trp) + AMP + diphosphate + H(+)</text>
        <dbReference type="Rhea" id="RHEA:24080"/>
        <dbReference type="Rhea" id="RHEA-COMP:9671"/>
        <dbReference type="Rhea" id="RHEA-COMP:9705"/>
        <dbReference type="ChEBI" id="CHEBI:15378"/>
        <dbReference type="ChEBI" id="CHEBI:30616"/>
        <dbReference type="ChEBI" id="CHEBI:33019"/>
        <dbReference type="ChEBI" id="CHEBI:57912"/>
        <dbReference type="ChEBI" id="CHEBI:78442"/>
        <dbReference type="ChEBI" id="CHEBI:78535"/>
        <dbReference type="ChEBI" id="CHEBI:456215"/>
        <dbReference type="EC" id="6.1.1.2"/>
    </reaction>
</comment>
<evidence type="ECO:0000256" key="3">
    <source>
        <dbReference type="ARBA" id="ARBA00022598"/>
    </source>
</evidence>
<evidence type="ECO:0000256" key="7">
    <source>
        <dbReference type="ARBA" id="ARBA00023146"/>
    </source>
</evidence>
<evidence type="ECO:0000256" key="10">
    <source>
        <dbReference type="RuleBase" id="RU363036"/>
    </source>
</evidence>
<dbReference type="InterPro" id="IPR001412">
    <property type="entry name" value="aa-tRNA-synth_I_CS"/>
</dbReference>
<dbReference type="GO" id="GO:0004830">
    <property type="term" value="F:tryptophan-tRNA ligase activity"/>
    <property type="evidence" value="ECO:0007669"/>
    <property type="project" value="UniProtKB-UniRule"/>
</dbReference>
<geneLocation type="plasmid" evidence="11 12">
    <name>megaplasmid</name>
</geneLocation>
<evidence type="ECO:0000256" key="8">
    <source>
        <dbReference type="ARBA" id="ARBA00049929"/>
    </source>
</evidence>
<dbReference type="InterPro" id="IPR002306">
    <property type="entry name" value="Trp-tRNA-ligase"/>
</dbReference>
<evidence type="ECO:0000256" key="5">
    <source>
        <dbReference type="ARBA" id="ARBA00022840"/>
    </source>
</evidence>
<dbReference type="AlphaFoldDB" id="C5B5V7"/>
<dbReference type="HOGENOM" id="CLU_029244_0_1_5"/>
<dbReference type="Gene3D" id="3.40.50.620">
    <property type="entry name" value="HUPs"/>
    <property type="match status" value="1"/>
</dbReference>
<name>C5B5V7_METEA</name>
<dbReference type="PRINTS" id="PR01039">
    <property type="entry name" value="TRNASYNTHTRP"/>
</dbReference>
<keyword evidence="11" id="KW-0614">Plasmid</keyword>
<dbReference type="GO" id="GO:0005829">
    <property type="term" value="C:cytosol"/>
    <property type="evidence" value="ECO:0007669"/>
    <property type="project" value="TreeGrafter"/>
</dbReference>
<dbReference type="EC" id="6.1.1.2" evidence="2 9"/>
<dbReference type="RefSeq" id="WP_003606092.1">
    <property type="nucleotide sequence ID" value="NC_012811.1"/>
</dbReference>
<keyword evidence="4 10" id="KW-0547">Nucleotide-binding</keyword>